<evidence type="ECO:0000313" key="9">
    <source>
        <dbReference type="Proteomes" id="UP000092605"/>
    </source>
</evidence>
<dbReference type="Gene3D" id="3.10.105.10">
    <property type="entry name" value="Dipeptide-binding Protein, Domain 3"/>
    <property type="match status" value="1"/>
</dbReference>
<dbReference type="PROSITE" id="PS50111">
    <property type="entry name" value="CHEMOTAXIS_TRANSDUC_2"/>
    <property type="match status" value="1"/>
</dbReference>
<dbReference type="PANTHER" id="PTHR30290:SF9">
    <property type="entry name" value="OLIGOPEPTIDE-BINDING PROTEIN APPA"/>
    <property type="match status" value="1"/>
</dbReference>
<dbReference type="PANTHER" id="PTHR30290">
    <property type="entry name" value="PERIPLASMIC BINDING COMPONENT OF ABC TRANSPORTER"/>
    <property type="match status" value="1"/>
</dbReference>
<dbReference type="Gene3D" id="3.40.190.10">
    <property type="entry name" value="Periplasmic binding protein-like II"/>
    <property type="match status" value="1"/>
</dbReference>
<name>A0A150FND6_CLOPD</name>
<dbReference type="CDD" id="cd00995">
    <property type="entry name" value="PBP2_NikA_DppA_OppA_like"/>
    <property type="match status" value="1"/>
</dbReference>
<dbReference type="SMART" id="SM00283">
    <property type="entry name" value="MA"/>
    <property type="match status" value="1"/>
</dbReference>
<dbReference type="SUPFAM" id="SSF58104">
    <property type="entry name" value="Methyl-accepting chemotaxis protein (MCP) signaling domain"/>
    <property type="match status" value="1"/>
</dbReference>
<evidence type="ECO:0000256" key="3">
    <source>
        <dbReference type="ARBA" id="ARBA00022729"/>
    </source>
</evidence>
<dbReference type="SUPFAM" id="SSF53850">
    <property type="entry name" value="Periplasmic binding protein-like II"/>
    <property type="match status" value="1"/>
</dbReference>
<evidence type="ECO:0000256" key="1">
    <source>
        <dbReference type="ARBA" id="ARBA00005695"/>
    </source>
</evidence>
<dbReference type="EMBL" id="FRBG01000007">
    <property type="protein sequence ID" value="SHK92006.1"/>
    <property type="molecule type" value="Genomic_DNA"/>
</dbReference>
<accession>A0A150FND6</accession>
<dbReference type="Pfam" id="PF00496">
    <property type="entry name" value="SBP_bac_5"/>
    <property type="match status" value="1"/>
</dbReference>
<keyword evidence="5" id="KW-0175">Coiled coil</keyword>
<evidence type="ECO:0000313" key="8">
    <source>
        <dbReference type="EMBL" id="SHK92006.1"/>
    </source>
</evidence>
<dbReference type="InterPro" id="IPR039424">
    <property type="entry name" value="SBP_5"/>
</dbReference>
<dbReference type="Gene3D" id="1.10.287.950">
    <property type="entry name" value="Methyl-accepting chemotaxis protein"/>
    <property type="match status" value="1"/>
</dbReference>
<evidence type="ECO:0000256" key="5">
    <source>
        <dbReference type="SAM" id="Coils"/>
    </source>
</evidence>
<evidence type="ECO:0000256" key="2">
    <source>
        <dbReference type="ARBA" id="ARBA00022448"/>
    </source>
</evidence>
<dbReference type="GO" id="GO:1904680">
    <property type="term" value="F:peptide transmembrane transporter activity"/>
    <property type="evidence" value="ECO:0007669"/>
    <property type="project" value="TreeGrafter"/>
</dbReference>
<keyword evidence="3" id="KW-0732">Signal</keyword>
<keyword evidence="4" id="KW-0807">Transducer</keyword>
<dbReference type="OrthoDB" id="9772924at2"/>
<dbReference type="GO" id="GO:0007165">
    <property type="term" value="P:signal transduction"/>
    <property type="evidence" value="ECO:0007669"/>
    <property type="project" value="UniProtKB-KW"/>
</dbReference>
<dbReference type="GO" id="GO:0016020">
    <property type="term" value="C:membrane"/>
    <property type="evidence" value="ECO:0007669"/>
    <property type="project" value="InterPro"/>
</dbReference>
<dbReference type="Proteomes" id="UP000092605">
    <property type="component" value="Unassembled WGS sequence"/>
</dbReference>
<comment type="similarity">
    <text evidence="1">Belongs to the bacterial solute-binding protein 5 family.</text>
</comment>
<dbReference type="STRING" id="1121328.JWYL7_0224"/>
<dbReference type="AlphaFoldDB" id="A0A150FND6"/>
<dbReference type="PATRIC" id="fig|1121328.3.peg.223"/>
<evidence type="ECO:0000259" key="6">
    <source>
        <dbReference type="PROSITE" id="PS50111"/>
    </source>
</evidence>
<sequence>MTFKFLSKFKENKNEVYEQIAASSDVAVQDVCLDDELLMKNQKITIEKISKRVEETDFSIENLINTINNISKNAEFQMESVNNVIDEIRNYYAFVQQVHANTESSKEIANHTMEVAKQGSIAVDNSIKAMNEIENSVEYIKNVVMSLSYQSTQIEGMLKIIRDIANQTNLLALNAAIEAARAGEAGRGFSVVADEVRKLAQRSNESAEEIAKTIKEIEQSIQKTIQAMDESTLKVKEGVIIANDTNSVFNKIIDSVSATTDVTKEINTAINDQTNNLQKVMDSTEYMKKVSEKVISMTEIALMSTEHTKSSIQMLSKTSRDLMNITNDIFNLRVSNKQETVIRTWMNNDITTLDPAMAFDQESSRLFSNIHLGLLTQGQSTNIMPGIAKSWYVEEDNLTWVFNLRKGCKFHNGREVTAEDVKYSLERLLSPSLKSPNSWFLLPICGAKEYMEGKTREVNGIKIIDRYRISIKLESSYSGFLLNLAQSCCVILAKEDVQRGIYTGCGPYKIESKENNKYILTSCKDYFGGIPYVDKIEVVYDDNNLVENIINDKYDFVILNNNISIDEFKGTKYESKIKTQDVMTTVFCGFNLKSNSIFAKNKQVRKAINYAVNKQRIIQNVMSNLASESKGVFPTTIVDDKALSGFKYDIRKAKEILQREGIGKINEKLKIIIQKNNTNKKTNNEKTIEFIIDDLKEIGIECEIIQVPKENYLKPESISKCDLFIMGWIADTGDPDNYLEPLFHPDNYTNFCGYDNYQVVELMKEAKKIINPEKRIDMYKKIQEIILDDAPWIFLYHPKTAYLHKDNVSNVVLNPIGKVRYEDIILEKM</sequence>
<proteinExistence type="inferred from homology"/>
<protein>
    <submittedName>
        <fullName evidence="8">ABC-type transport system, substrate-binding protein</fullName>
    </submittedName>
    <submittedName>
        <fullName evidence="7">Methyl-accepting chemotaxis sensory transducer</fullName>
    </submittedName>
</protein>
<dbReference type="InterPro" id="IPR000914">
    <property type="entry name" value="SBP_5_dom"/>
</dbReference>
<evidence type="ECO:0000313" key="7">
    <source>
        <dbReference type="EMBL" id="KXZ39149.1"/>
    </source>
</evidence>
<feature type="domain" description="Methyl-accepting transducer" evidence="6">
    <location>
        <begin position="52"/>
        <end position="288"/>
    </location>
</feature>
<gene>
    <name evidence="7" type="ORF">JWYL7_0224</name>
    <name evidence="8" type="ORF">SAMN05661008_01138</name>
</gene>
<reference evidence="7 9" key="1">
    <citation type="submission" date="2016-02" db="EMBL/GenBank/DDBJ databases">
        <title>Draft genome sequence for Clostridium paradoxum JW-YL-7.</title>
        <authorList>
            <person name="Utturkar S.M."/>
            <person name="Lancaster A."/>
            <person name="Poole F.L."/>
            <person name="Adams M.W."/>
            <person name="Brown S.D."/>
        </authorList>
    </citation>
    <scope>NUCLEOTIDE SEQUENCE [LARGE SCALE GENOMIC DNA]</scope>
    <source>
        <strain evidence="7 9">JW-YL-7</strain>
    </source>
</reference>
<dbReference type="Proteomes" id="UP000323392">
    <property type="component" value="Unassembled WGS sequence"/>
</dbReference>
<dbReference type="Gene3D" id="3.90.76.10">
    <property type="entry name" value="Dipeptide-binding Protein, Domain 1"/>
    <property type="match status" value="1"/>
</dbReference>
<dbReference type="Pfam" id="PF00015">
    <property type="entry name" value="MCPsignal"/>
    <property type="match status" value="1"/>
</dbReference>
<dbReference type="InterPro" id="IPR004089">
    <property type="entry name" value="MCPsignal_dom"/>
</dbReference>
<comment type="caution">
    <text evidence="7">The sequence shown here is derived from an EMBL/GenBank/DDBJ whole genome shotgun (WGS) entry which is preliminary data.</text>
</comment>
<keyword evidence="2" id="KW-0813">Transport</keyword>
<evidence type="ECO:0000313" key="10">
    <source>
        <dbReference type="Proteomes" id="UP000323392"/>
    </source>
</evidence>
<organism evidence="7 9">
    <name type="scientific">Alkalithermobacter thermoalcaliphilus JW-YL-7 = DSM 7308</name>
    <dbReference type="NCBI Taxonomy" id="1121328"/>
    <lineage>
        <taxon>Bacteria</taxon>
        <taxon>Bacillati</taxon>
        <taxon>Bacillota</taxon>
        <taxon>Clostridia</taxon>
        <taxon>Peptostreptococcales</taxon>
        <taxon>Tepidibacteraceae</taxon>
        <taxon>Alkalithermobacter</taxon>
    </lineage>
</organism>
<keyword evidence="10" id="KW-1185">Reference proteome</keyword>
<feature type="coiled-coil region" evidence="5">
    <location>
        <begin position="200"/>
        <end position="227"/>
    </location>
</feature>
<dbReference type="CDD" id="cd11386">
    <property type="entry name" value="MCP_signal"/>
    <property type="match status" value="1"/>
</dbReference>
<reference evidence="8 10" key="2">
    <citation type="submission" date="2016-11" db="EMBL/GenBank/DDBJ databases">
        <authorList>
            <person name="Varghese N."/>
            <person name="Submissions S."/>
        </authorList>
    </citation>
    <scope>NUCLEOTIDE SEQUENCE [LARGE SCALE GENOMIC DNA]</scope>
    <source>
        <strain evidence="8 10">DSM 7308</strain>
    </source>
</reference>
<dbReference type="EMBL" id="LSFY01000001">
    <property type="protein sequence ID" value="KXZ39149.1"/>
    <property type="molecule type" value="Genomic_DNA"/>
</dbReference>
<evidence type="ECO:0000256" key="4">
    <source>
        <dbReference type="PROSITE-ProRule" id="PRU00284"/>
    </source>
</evidence>
<dbReference type="GO" id="GO:0015833">
    <property type="term" value="P:peptide transport"/>
    <property type="evidence" value="ECO:0007669"/>
    <property type="project" value="TreeGrafter"/>
</dbReference>